<proteinExistence type="predicted"/>
<gene>
    <name evidence="2" type="ORF">IDH45_09345</name>
</gene>
<dbReference type="InterPro" id="IPR011009">
    <property type="entry name" value="Kinase-like_dom_sf"/>
</dbReference>
<reference evidence="2" key="1">
    <citation type="submission" date="2020-09" db="EMBL/GenBank/DDBJ databases">
        <title>A novel bacterium of genus Paenibacillus, isolated from South China Sea.</title>
        <authorList>
            <person name="Huang H."/>
            <person name="Mo K."/>
            <person name="Hu Y."/>
        </authorList>
    </citation>
    <scope>NUCLEOTIDE SEQUENCE</scope>
    <source>
        <strain evidence="2">IB182363</strain>
    </source>
</reference>
<dbReference type="Proteomes" id="UP000639396">
    <property type="component" value="Unassembled WGS sequence"/>
</dbReference>
<dbReference type="PANTHER" id="PTHR21310:SF39">
    <property type="entry name" value="AMINOGLYCOSIDE PHOSPHOTRANSFERASE DOMAIN-CONTAINING PROTEIN"/>
    <property type="match status" value="1"/>
</dbReference>
<dbReference type="EMBL" id="JACXJA010000009">
    <property type="protein sequence ID" value="MBD2862186.1"/>
    <property type="molecule type" value="Genomic_DNA"/>
</dbReference>
<dbReference type="InterPro" id="IPR051678">
    <property type="entry name" value="AGP_Transferase"/>
</dbReference>
<dbReference type="Pfam" id="PF01636">
    <property type="entry name" value="APH"/>
    <property type="match status" value="1"/>
</dbReference>
<name>A0A927GYR7_9BACL</name>
<dbReference type="AlphaFoldDB" id="A0A927GYR7"/>
<feature type="domain" description="Aminoglycoside phosphotransferase" evidence="1">
    <location>
        <begin position="31"/>
        <end position="236"/>
    </location>
</feature>
<dbReference type="PANTHER" id="PTHR21310">
    <property type="entry name" value="AMINOGLYCOSIDE PHOSPHOTRANSFERASE-RELATED-RELATED"/>
    <property type="match status" value="1"/>
</dbReference>
<comment type="caution">
    <text evidence="2">The sequence shown here is derived from an EMBL/GenBank/DDBJ whole genome shotgun (WGS) entry which is preliminary data.</text>
</comment>
<evidence type="ECO:0000313" key="3">
    <source>
        <dbReference type="Proteomes" id="UP000639396"/>
    </source>
</evidence>
<sequence length="310" mass="36793">MEPIIDRIRTKAEQLLNAKVDEIRKVENVPNNTVYKLWARNKPYIFKIYKQRNWPEDRKLLFVNRQLNEQQIGCAAIIEFDRNDPHFHTGYVLEACLPGKTADQIVFNEQTGLAFYEKLARLVSRIHKIPIPNFGYIGGGIAGYPSLVDFVSDEFDERAKNLINKRLFDTTSLLEIKNMVTDQLRLCDGHPSVLCHGDLTTKNVIIDEQGELTLIDWDDAMSYNWIADLSRMTYWMKFKYTADENKRYRACFMEHYTTDCRKSDFYQFENLFHVWIGLDFLNYYANRPQYEDTMRFFKETVKQLNRKQDR</sequence>
<evidence type="ECO:0000313" key="2">
    <source>
        <dbReference type="EMBL" id="MBD2862186.1"/>
    </source>
</evidence>
<organism evidence="2 3">
    <name type="scientific">Paenibacillus oceani</name>
    <dbReference type="NCBI Taxonomy" id="2772510"/>
    <lineage>
        <taxon>Bacteria</taxon>
        <taxon>Bacillati</taxon>
        <taxon>Bacillota</taxon>
        <taxon>Bacilli</taxon>
        <taxon>Bacillales</taxon>
        <taxon>Paenibacillaceae</taxon>
        <taxon>Paenibacillus</taxon>
    </lineage>
</organism>
<protein>
    <submittedName>
        <fullName evidence="2">Aminoglycoside phosphotransferase family protein</fullName>
    </submittedName>
</protein>
<dbReference type="SUPFAM" id="SSF56112">
    <property type="entry name" value="Protein kinase-like (PK-like)"/>
    <property type="match status" value="1"/>
</dbReference>
<dbReference type="Gene3D" id="3.90.1200.10">
    <property type="match status" value="1"/>
</dbReference>
<dbReference type="InterPro" id="IPR002575">
    <property type="entry name" value="Aminoglycoside_PTrfase"/>
</dbReference>
<accession>A0A927GYR7</accession>
<evidence type="ECO:0000259" key="1">
    <source>
        <dbReference type="Pfam" id="PF01636"/>
    </source>
</evidence>
<dbReference type="RefSeq" id="WP_190926855.1">
    <property type="nucleotide sequence ID" value="NZ_JACXJA010000009.1"/>
</dbReference>
<keyword evidence="3" id="KW-1185">Reference proteome</keyword>